<dbReference type="GeneID" id="18242993"/>
<evidence type="ECO:0000313" key="9">
    <source>
        <dbReference type="Proteomes" id="UP000007241"/>
    </source>
</evidence>
<dbReference type="InParanoid" id="F4P1M6"/>
<evidence type="ECO:0000256" key="2">
    <source>
        <dbReference type="ARBA" id="ARBA00008180"/>
    </source>
</evidence>
<gene>
    <name evidence="8" type="ORF">BATDEDRAFT_87999</name>
</gene>
<dbReference type="FunCoup" id="F4P1M6">
    <property type="interactions" value="477"/>
</dbReference>
<dbReference type="EMBL" id="GL882883">
    <property type="protein sequence ID" value="EGF80931.1"/>
    <property type="molecule type" value="Genomic_DNA"/>
</dbReference>
<sequence>MADSLKVVTRVSTVSDSSRLSAHDKDAIPNSLQGVISKLLQDAESTVTDEAAWQTKPRQSVVASNKPEYDITFDEVDDRITEFQEDELVKSALSKGVNLREYAMQIEKDLTLVQDAHVLDYIRQVHSLIDLHGQIKECDLLLGNMETLLRGNQMHLGQINDEISVMQEQSRSMTIRLRNRVSTQSSLFEMLEGTVVSPDLIKKICEGEVNEFFLQHLIDLDKKMTYVKSRQEKKIRSFKDVAPELERLRQRAVEKIRDFLLKKIESLKSPNTNIAIIQQSVFLKYRSMFSFLMERYSEVGVEIHGNYVATVSNYYFVLFEKYVKSIAKFQMVIADKFDLIGCEEGAKRGLFSGRLTLKDKTNVFTLGDRLQVLVNPDPGIIMLNIAEDSHLKYSYEAIFKSTTRLLLDNACSEYIFTTEFFSKTNTSHPIEVPGVVFTEIFDQTLKMLQATIKAQIDNTFDAVGILICIRINSQNIRIMQKRRIPCLETFLNLINILLWPRFQAIIDMHIDSLRRAAVNRLLVTKEVHPHYIMRRYVEFSAAILTLNQGYDDALLTNSLARLRSEVEVLIQRMAMEFPSRKNRSVFFINNFDLVASILNEYTTASFNHEKEYFDRIVIDHTSEFVDNELDQYIHDMMELVQKYETVDNLSFVDAEKFEQVATDFNATWKSTINNMYISITQAFPNFQNGARILHTAMTQFLLFYRRFLTCFERRFSQGKKSRVQPVGIQSLMVEIKKFKSSFQ</sequence>
<dbReference type="GO" id="GO:0015031">
    <property type="term" value="P:protein transport"/>
    <property type="evidence" value="ECO:0007669"/>
    <property type="project" value="UniProtKB-KW"/>
</dbReference>
<dbReference type="OrthoDB" id="19482at2759"/>
<dbReference type="GO" id="GO:0000938">
    <property type="term" value="C:GARP complex"/>
    <property type="evidence" value="ECO:0000318"/>
    <property type="project" value="GO_Central"/>
</dbReference>
<dbReference type="InterPro" id="IPR048361">
    <property type="entry name" value="Vps52_C"/>
</dbReference>
<organism evidence="8 9">
    <name type="scientific">Batrachochytrium dendrobatidis (strain JAM81 / FGSC 10211)</name>
    <name type="common">Frog chytrid fungus</name>
    <dbReference type="NCBI Taxonomy" id="684364"/>
    <lineage>
        <taxon>Eukaryota</taxon>
        <taxon>Fungi</taxon>
        <taxon>Fungi incertae sedis</taxon>
        <taxon>Chytridiomycota</taxon>
        <taxon>Chytridiomycota incertae sedis</taxon>
        <taxon>Chytridiomycetes</taxon>
        <taxon>Rhizophydiales</taxon>
        <taxon>Rhizophydiales incertae sedis</taxon>
        <taxon>Batrachochytrium</taxon>
    </lineage>
</organism>
<keyword evidence="9" id="KW-1185">Reference proteome</keyword>
<evidence type="ECO:0000256" key="5">
    <source>
        <dbReference type="ARBA" id="ARBA00023034"/>
    </source>
</evidence>
<dbReference type="RefSeq" id="XP_006678751.1">
    <property type="nucleotide sequence ID" value="XM_006678688.1"/>
</dbReference>
<evidence type="ECO:0000259" key="6">
    <source>
        <dbReference type="Pfam" id="PF04129"/>
    </source>
</evidence>
<dbReference type="InterPro" id="IPR007258">
    <property type="entry name" value="Vps52"/>
</dbReference>
<keyword evidence="5" id="KW-0333">Golgi apparatus</keyword>
<proteinExistence type="inferred from homology"/>
<dbReference type="Pfam" id="PF20655">
    <property type="entry name" value="Vps52_C"/>
    <property type="match status" value="1"/>
</dbReference>
<feature type="domain" description="Vps52 coiled-coil" evidence="6">
    <location>
        <begin position="120"/>
        <end position="292"/>
    </location>
</feature>
<evidence type="ECO:0000259" key="7">
    <source>
        <dbReference type="Pfam" id="PF20655"/>
    </source>
</evidence>
<evidence type="ECO:0000256" key="3">
    <source>
        <dbReference type="ARBA" id="ARBA00022448"/>
    </source>
</evidence>
<dbReference type="STRING" id="684364.F4P1M6"/>
<dbReference type="GO" id="GO:0019905">
    <property type="term" value="F:syntaxin binding"/>
    <property type="evidence" value="ECO:0000318"/>
    <property type="project" value="GO_Central"/>
</dbReference>
<dbReference type="GO" id="GO:0006896">
    <property type="term" value="P:Golgi to vacuole transport"/>
    <property type="evidence" value="ECO:0000318"/>
    <property type="project" value="GO_Central"/>
</dbReference>
<dbReference type="GO" id="GO:0005829">
    <property type="term" value="C:cytosol"/>
    <property type="evidence" value="ECO:0007669"/>
    <property type="project" value="GOC"/>
</dbReference>
<evidence type="ECO:0008006" key="10">
    <source>
        <dbReference type="Google" id="ProtNLM"/>
    </source>
</evidence>
<dbReference type="AlphaFoldDB" id="F4P1M6"/>
<dbReference type="OMA" id="IHVVMVE"/>
<protein>
    <recommendedName>
        <fullName evidence="10">Vacuolar protein sorting-associated protein 52 homolog</fullName>
    </recommendedName>
</protein>
<dbReference type="HOGENOM" id="CLU_010797_0_0_1"/>
<reference evidence="8 9" key="1">
    <citation type="submission" date="2009-12" db="EMBL/GenBank/DDBJ databases">
        <title>The draft genome of Batrachochytrium dendrobatidis.</title>
        <authorList>
            <consortium name="US DOE Joint Genome Institute (JGI-PGF)"/>
            <person name="Kuo A."/>
            <person name="Salamov A."/>
            <person name="Schmutz J."/>
            <person name="Lucas S."/>
            <person name="Pitluck S."/>
            <person name="Rosenblum E."/>
            <person name="Stajich J."/>
            <person name="Eisen M."/>
            <person name="Grigoriev I.V."/>
        </authorList>
    </citation>
    <scope>NUCLEOTIDE SEQUENCE [LARGE SCALE GENOMIC DNA]</scope>
    <source>
        <strain evidence="9">JAM81 / FGSC 10211</strain>
    </source>
</reference>
<dbReference type="Pfam" id="PF04129">
    <property type="entry name" value="Vps52_CC"/>
    <property type="match status" value="1"/>
</dbReference>
<dbReference type="PANTHER" id="PTHR14190">
    <property type="entry name" value="SUPPRESSOR OF ACTIN MUTATIONS 2/VACUOLAR PROTEIN SORTING 52"/>
    <property type="match status" value="1"/>
</dbReference>
<dbReference type="Proteomes" id="UP000007241">
    <property type="component" value="Unassembled WGS sequence"/>
</dbReference>
<dbReference type="GO" id="GO:0032456">
    <property type="term" value="P:endocytic recycling"/>
    <property type="evidence" value="ECO:0000318"/>
    <property type="project" value="GO_Central"/>
</dbReference>
<evidence type="ECO:0000313" key="8">
    <source>
        <dbReference type="EMBL" id="EGF80931.1"/>
    </source>
</evidence>
<feature type="domain" description="Vps52 C-terminal" evidence="7">
    <location>
        <begin position="310"/>
        <end position="625"/>
    </location>
</feature>
<evidence type="ECO:0000256" key="1">
    <source>
        <dbReference type="ARBA" id="ARBA00004601"/>
    </source>
</evidence>
<keyword evidence="3" id="KW-0813">Transport</keyword>
<dbReference type="PANTHER" id="PTHR14190:SF7">
    <property type="entry name" value="VACUOLAR PROTEIN SORTING-ASSOCIATED PROTEIN 52 HOMOLOG"/>
    <property type="match status" value="1"/>
</dbReference>
<accession>F4P1M6</accession>
<comment type="subcellular location">
    <subcellularLocation>
        <location evidence="1">Golgi apparatus</location>
        <location evidence="1">trans-Golgi network</location>
    </subcellularLocation>
</comment>
<evidence type="ECO:0000256" key="4">
    <source>
        <dbReference type="ARBA" id="ARBA00022927"/>
    </source>
</evidence>
<dbReference type="GO" id="GO:0042147">
    <property type="term" value="P:retrograde transport, endosome to Golgi"/>
    <property type="evidence" value="ECO:0000318"/>
    <property type="project" value="GO_Central"/>
</dbReference>
<comment type="similarity">
    <text evidence="2">Belongs to the VPS52 family.</text>
</comment>
<dbReference type="InterPro" id="IPR048319">
    <property type="entry name" value="Vps52_CC"/>
</dbReference>
<name>F4P1M6_BATDJ</name>
<keyword evidence="4" id="KW-0653">Protein transport</keyword>